<dbReference type="InterPro" id="IPR036322">
    <property type="entry name" value="WD40_repeat_dom_sf"/>
</dbReference>
<feature type="repeat" description="WD" evidence="6">
    <location>
        <begin position="265"/>
        <end position="298"/>
    </location>
</feature>
<evidence type="ECO:0000256" key="5">
    <source>
        <dbReference type="ARBA" id="ARBA00038145"/>
    </source>
</evidence>
<dbReference type="KEGG" id="smo:SELMODRAFT_79311"/>
<feature type="repeat" description="WD" evidence="6">
    <location>
        <begin position="55"/>
        <end position="96"/>
    </location>
</feature>
<gene>
    <name evidence="7" type="ORF">SELMODRAFT_79311</name>
</gene>
<dbReference type="PROSITE" id="PS50082">
    <property type="entry name" value="WD_REPEATS_2"/>
    <property type="match status" value="4"/>
</dbReference>
<comment type="subcellular location">
    <subcellularLocation>
        <location evidence="1">Cytoplasm</location>
    </subcellularLocation>
</comment>
<proteinExistence type="inferred from homology"/>
<evidence type="ECO:0000313" key="8">
    <source>
        <dbReference type="Proteomes" id="UP000001514"/>
    </source>
</evidence>
<dbReference type="InterPro" id="IPR001680">
    <property type="entry name" value="WD40_rpt"/>
</dbReference>
<evidence type="ECO:0000256" key="4">
    <source>
        <dbReference type="ARBA" id="ARBA00022737"/>
    </source>
</evidence>
<feature type="repeat" description="WD" evidence="6">
    <location>
        <begin position="13"/>
        <end position="54"/>
    </location>
</feature>
<dbReference type="InterPro" id="IPR015943">
    <property type="entry name" value="WD40/YVTN_repeat-like_dom_sf"/>
</dbReference>
<dbReference type="STRING" id="88036.D8QVF5"/>
<keyword evidence="4" id="KW-0677">Repeat</keyword>
<keyword evidence="2" id="KW-0963">Cytoplasm</keyword>
<evidence type="ECO:0000256" key="1">
    <source>
        <dbReference type="ARBA" id="ARBA00004496"/>
    </source>
</evidence>
<dbReference type="PANTHER" id="PTHR22842:SF3">
    <property type="entry name" value="WD REPEAT DOMAIN-CONTAINING PROTEIN 83"/>
    <property type="match status" value="1"/>
</dbReference>
<dbReference type="SMART" id="SM00320">
    <property type="entry name" value="WD40"/>
    <property type="match status" value="7"/>
</dbReference>
<dbReference type="OMA" id="MCWDIRT"/>
<dbReference type="Pfam" id="PF00400">
    <property type="entry name" value="WD40"/>
    <property type="match status" value="6"/>
</dbReference>
<keyword evidence="3 6" id="KW-0853">WD repeat</keyword>
<dbReference type="PROSITE" id="PS50294">
    <property type="entry name" value="WD_REPEATS_REGION"/>
    <property type="match status" value="3"/>
</dbReference>
<dbReference type="GO" id="GO:0071013">
    <property type="term" value="C:catalytic step 2 spliceosome"/>
    <property type="evidence" value="ECO:0000318"/>
    <property type="project" value="GO_Central"/>
</dbReference>
<comment type="similarity">
    <text evidence="5">Belongs to the WD repeat MORG1 family.</text>
</comment>
<evidence type="ECO:0000313" key="7">
    <source>
        <dbReference type="EMBL" id="EFJ36450.1"/>
    </source>
</evidence>
<dbReference type="EMBL" id="GL377567">
    <property type="protein sequence ID" value="EFJ36450.1"/>
    <property type="molecule type" value="Genomic_DNA"/>
</dbReference>
<dbReference type="HOGENOM" id="CLU_000288_57_1_1"/>
<sequence>MADQLPRREAVVLRGHEGPVLAVRFNSDGNYCISCGRDRVLCLWNPQKGLRIKSYNAHAREVRDVAVVADNSKFCSCGADRQLFYWDVPTGRVIRKFRGHDSEVNTVKFSENSTVIVSGGYDRSVRAFDCRSHSIEPIQVIEAFSDSVTSLCMTRTEIIAGSVDGSIRTFDIRAGRYCSDDLGHPINSVTLSHDGKCTLAGCLDSTLRLIDRETGDLLQEYKGHINKSYKTDSCLTNTDAHVVGSSEDGRIYYWDLVDSSVVSSFKAHASAVTSIAYHKTEPMLVTSSIDGTVRVWTP</sequence>
<dbReference type="Gene3D" id="2.130.10.10">
    <property type="entry name" value="YVTN repeat-like/Quinoprotein amine dehydrogenase"/>
    <property type="match status" value="1"/>
</dbReference>
<dbReference type="Proteomes" id="UP000001514">
    <property type="component" value="Unassembled WGS sequence"/>
</dbReference>
<organism evidence="8">
    <name type="scientific">Selaginella moellendorffii</name>
    <name type="common">Spikemoss</name>
    <dbReference type="NCBI Taxonomy" id="88036"/>
    <lineage>
        <taxon>Eukaryota</taxon>
        <taxon>Viridiplantae</taxon>
        <taxon>Streptophyta</taxon>
        <taxon>Embryophyta</taxon>
        <taxon>Tracheophyta</taxon>
        <taxon>Lycopodiopsida</taxon>
        <taxon>Selaginellales</taxon>
        <taxon>Selaginellaceae</taxon>
        <taxon>Selaginella</taxon>
    </lineage>
</organism>
<dbReference type="GO" id="GO:0000398">
    <property type="term" value="P:mRNA splicing, via spliceosome"/>
    <property type="evidence" value="ECO:0000318"/>
    <property type="project" value="GO_Central"/>
</dbReference>
<feature type="repeat" description="WD" evidence="6">
    <location>
        <begin position="97"/>
        <end position="129"/>
    </location>
</feature>
<dbReference type="eggNOG" id="KOG0316">
    <property type="taxonomic scope" value="Eukaryota"/>
</dbReference>
<name>D8QVF5_SELML</name>
<dbReference type="InParanoid" id="D8QVF5"/>
<reference evidence="7 8" key="1">
    <citation type="journal article" date="2011" name="Science">
        <title>The Selaginella genome identifies genetic changes associated with the evolution of vascular plants.</title>
        <authorList>
            <person name="Banks J.A."/>
            <person name="Nishiyama T."/>
            <person name="Hasebe M."/>
            <person name="Bowman J.L."/>
            <person name="Gribskov M."/>
            <person name="dePamphilis C."/>
            <person name="Albert V.A."/>
            <person name="Aono N."/>
            <person name="Aoyama T."/>
            <person name="Ambrose B.A."/>
            <person name="Ashton N.W."/>
            <person name="Axtell M.J."/>
            <person name="Barker E."/>
            <person name="Barker M.S."/>
            <person name="Bennetzen J.L."/>
            <person name="Bonawitz N.D."/>
            <person name="Chapple C."/>
            <person name="Cheng C."/>
            <person name="Correa L.G."/>
            <person name="Dacre M."/>
            <person name="DeBarry J."/>
            <person name="Dreyer I."/>
            <person name="Elias M."/>
            <person name="Engstrom E.M."/>
            <person name="Estelle M."/>
            <person name="Feng L."/>
            <person name="Finet C."/>
            <person name="Floyd S.K."/>
            <person name="Frommer W.B."/>
            <person name="Fujita T."/>
            <person name="Gramzow L."/>
            <person name="Gutensohn M."/>
            <person name="Harholt J."/>
            <person name="Hattori M."/>
            <person name="Heyl A."/>
            <person name="Hirai T."/>
            <person name="Hiwatashi Y."/>
            <person name="Ishikawa M."/>
            <person name="Iwata M."/>
            <person name="Karol K.G."/>
            <person name="Koehler B."/>
            <person name="Kolukisaoglu U."/>
            <person name="Kubo M."/>
            <person name="Kurata T."/>
            <person name="Lalonde S."/>
            <person name="Li K."/>
            <person name="Li Y."/>
            <person name="Litt A."/>
            <person name="Lyons E."/>
            <person name="Manning G."/>
            <person name="Maruyama T."/>
            <person name="Michael T.P."/>
            <person name="Mikami K."/>
            <person name="Miyazaki S."/>
            <person name="Morinaga S."/>
            <person name="Murata T."/>
            <person name="Mueller-Roeber B."/>
            <person name="Nelson D.R."/>
            <person name="Obara M."/>
            <person name="Oguri Y."/>
            <person name="Olmstead R.G."/>
            <person name="Onodera N."/>
            <person name="Petersen B.L."/>
            <person name="Pils B."/>
            <person name="Prigge M."/>
            <person name="Rensing S.A."/>
            <person name="Riano-Pachon D.M."/>
            <person name="Roberts A.W."/>
            <person name="Sato Y."/>
            <person name="Scheller H.V."/>
            <person name="Schulz B."/>
            <person name="Schulz C."/>
            <person name="Shakirov E.V."/>
            <person name="Shibagaki N."/>
            <person name="Shinohara N."/>
            <person name="Shippen D.E."/>
            <person name="Soerensen I."/>
            <person name="Sotooka R."/>
            <person name="Sugimoto N."/>
            <person name="Sugita M."/>
            <person name="Sumikawa N."/>
            <person name="Tanurdzic M."/>
            <person name="Theissen G."/>
            <person name="Ulvskov P."/>
            <person name="Wakazuki S."/>
            <person name="Weng J.K."/>
            <person name="Willats W.W."/>
            <person name="Wipf D."/>
            <person name="Wolf P.G."/>
            <person name="Yang L."/>
            <person name="Zimmer A.D."/>
            <person name="Zhu Q."/>
            <person name="Mitros T."/>
            <person name="Hellsten U."/>
            <person name="Loque D."/>
            <person name="Otillar R."/>
            <person name="Salamov A."/>
            <person name="Schmutz J."/>
            <person name="Shapiro H."/>
            <person name="Lindquist E."/>
            <person name="Lucas S."/>
            <person name="Rokhsar D."/>
            <person name="Grigoriev I.V."/>
        </authorList>
    </citation>
    <scope>NUCLEOTIDE SEQUENCE [LARGE SCALE GENOMIC DNA]</scope>
</reference>
<accession>D8QVF5</accession>
<dbReference type="Gramene" id="EFJ36450">
    <property type="protein sequence ID" value="EFJ36450"/>
    <property type="gene ID" value="SELMODRAFT_79311"/>
</dbReference>
<dbReference type="InterPro" id="IPR051980">
    <property type="entry name" value="WD_repeat_MORG1"/>
</dbReference>
<dbReference type="CDD" id="cd00200">
    <property type="entry name" value="WD40"/>
    <property type="match status" value="1"/>
</dbReference>
<protein>
    <submittedName>
        <fullName evidence="7">Uncharacterized protein</fullName>
    </submittedName>
</protein>
<keyword evidence="8" id="KW-1185">Reference proteome</keyword>
<dbReference type="FunFam" id="2.130.10.10:FF:000273">
    <property type="entry name" value="WD repeat domain-containing protein 83"/>
    <property type="match status" value="1"/>
</dbReference>
<evidence type="ECO:0000256" key="3">
    <source>
        <dbReference type="ARBA" id="ARBA00022574"/>
    </source>
</evidence>
<evidence type="ECO:0000256" key="6">
    <source>
        <dbReference type="PROSITE-ProRule" id="PRU00221"/>
    </source>
</evidence>
<dbReference type="PANTHER" id="PTHR22842">
    <property type="entry name" value="WD40 REPEAT PROTEIN"/>
    <property type="match status" value="1"/>
</dbReference>
<dbReference type="AlphaFoldDB" id="D8QVF5"/>
<dbReference type="FunCoup" id="D8QVF5">
    <property type="interactions" value="3569"/>
</dbReference>
<dbReference type="GO" id="GO:0005737">
    <property type="term" value="C:cytoplasm"/>
    <property type="evidence" value="ECO:0007669"/>
    <property type="project" value="UniProtKB-SubCell"/>
</dbReference>
<dbReference type="SUPFAM" id="SSF50978">
    <property type="entry name" value="WD40 repeat-like"/>
    <property type="match status" value="1"/>
</dbReference>
<evidence type="ECO:0000256" key="2">
    <source>
        <dbReference type="ARBA" id="ARBA00022490"/>
    </source>
</evidence>